<feature type="region of interest" description="Disordered" evidence="1">
    <location>
        <begin position="149"/>
        <end position="170"/>
    </location>
</feature>
<keyword evidence="3" id="KW-1185">Reference proteome</keyword>
<name>A0AA39QQC7_9LECA</name>
<dbReference type="Proteomes" id="UP001166286">
    <property type="component" value="Unassembled WGS sequence"/>
</dbReference>
<evidence type="ECO:0000313" key="2">
    <source>
        <dbReference type="EMBL" id="KAK0507212.1"/>
    </source>
</evidence>
<dbReference type="AlphaFoldDB" id="A0AA39QQC7"/>
<dbReference type="EMBL" id="JAFEKC020000024">
    <property type="protein sequence ID" value="KAK0507212.1"/>
    <property type="molecule type" value="Genomic_DNA"/>
</dbReference>
<comment type="caution">
    <text evidence="2">The sequence shown here is derived from an EMBL/GenBank/DDBJ whole genome shotgun (WGS) entry which is preliminary data.</text>
</comment>
<evidence type="ECO:0000256" key="1">
    <source>
        <dbReference type="SAM" id="MobiDB-lite"/>
    </source>
</evidence>
<protein>
    <submittedName>
        <fullName evidence="2">Uncharacterized protein</fullName>
    </submittedName>
</protein>
<evidence type="ECO:0000313" key="3">
    <source>
        <dbReference type="Proteomes" id="UP001166286"/>
    </source>
</evidence>
<feature type="compositionally biased region" description="Basic and acidic residues" evidence="1">
    <location>
        <begin position="150"/>
        <end position="170"/>
    </location>
</feature>
<accession>A0AA39QQC7</accession>
<sequence length="170" mass="19692">MSFTTIATTPSVFTDWELSNTMSYDIVNPRIEVRLICLRSSRQEDGHTAWQVTNSPGTRMTDLQYPRRGGVILEMSPQVDELVNCLTKFLNDEQFQAKVDPRTTADNVTQWTEWHLAEISRMSDDPFYSYTICATVRAIIVREQINVPKGHSEAQHQRRSRSADDVRRRR</sequence>
<organism evidence="2 3">
    <name type="scientific">Cladonia borealis</name>
    <dbReference type="NCBI Taxonomy" id="184061"/>
    <lineage>
        <taxon>Eukaryota</taxon>
        <taxon>Fungi</taxon>
        <taxon>Dikarya</taxon>
        <taxon>Ascomycota</taxon>
        <taxon>Pezizomycotina</taxon>
        <taxon>Lecanoromycetes</taxon>
        <taxon>OSLEUM clade</taxon>
        <taxon>Lecanoromycetidae</taxon>
        <taxon>Lecanorales</taxon>
        <taxon>Lecanorineae</taxon>
        <taxon>Cladoniaceae</taxon>
        <taxon>Cladonia</taxon>
    </lineage>
</organism>
<proteinExistence type="predicted"/>
<reference evidence="2" key="1">
    <citation type="submission" date="2023-03" db="EMBL/GenBank/DDBJ databases">
        <title>Complete genome of Cladonia borealis.</title>
        <authorList>
            <person name="Park H."/>
        </authorList>
    </citation>
    <scope>NUCLEOTIDE SEQUENCE</scope>
    <source>
        <strain evidence="2">ANT050790</strain>
    </source>
</reference>
<gene>
    <name evidence="2" type="ORF">JMJ35_010250</name>
</gene>